<evidence type="ECO:0000313" key="1">
    <source>
        <dbReference type="EMBL" id="RHX83580.1"/>
    </source>
</evidence>
<organism evidence="1 2">
    <name type="scientific">Leptospira stimsonii</name>
    <dbReference type="NCBI Taxonomy" id="2202203"/>
    <lineage>
        <taxon>Bacteria</taxon>
        <taxon>Pseudomonadati</taxon>
        <taxon>Spirochaetota</taxon>
        <taxon>Spirochaetia</taxon>
        <taxon>Leptospirales</taxon>
        <taxon>Leptospiraceae</taxon>
        <taxon>Leptospira</taxon>
    </lineage>
</organism>
<comment type="caution">
    <text evidence="1">The sequence shown here is derived from an EMBL/GenBank/DDBJ whole genome shotgun (WGS) entry which is preliminary data.</text>
</comment>
<dbReference type="RefSeq" id="WP_118983814.1">
    <property type="nucleotide sequence ID" value="NZ_QHCS01000008.1"/>
</dbReference>
<accession>A0A8B3CJX0</accession>
<dbReference type="EMBL" id="QHCS01000008">
    <property type="protein sequence ID" value="RHX83580.1"/>
    <property type="molecule type" value="Genomic_DNA"/>
</dbReference>
<dbReference type="Proteomes" id="UP000266669">
    <property type="component" value="Unassembled WGS sequence"/>
</dbReference>
<proteinExistence type="predicted"/>
<dbReference type="AlphaFoldDB" id="A0A8B3CJX0"/>
<reference evidence="2" key="1">
    <citation type="submission" date="2018-05" db="EMBL/GenBank/DDBJ databases">
        <title>Leptospira yasudae sp. nov. and Leptospira stimsonii sp. nov., two pathogenic species of the genus Leptospira isolated from environmental sources.</title>
        <authorList>
            <person name="Casanovas-Massana A."/>
            <person name="Hamond C."/>
            <person name="Santos L.A."/>
            <person name="Hacker K.P."/>
            <person name="Balassiano I."/>
            <person name="Medeiros M.A."/>
            <person name="Reis M.G."/>
            <person name="Ko A.I."/>
            <person name="Wunder E.A."/>
        </authorList>
    </citation>
    <scope>NUCLEOTIDE SEQUENCE [LARGE SCALE GENOMIC DNA]</scope>
    <source>
        <strain evidence="2">AMB6-RJ</strain>
    </source>
</reference>
<gene>
    <name evidence="1" type="ORF">DLM78_21565</name>
</gene>
<evidence type="ECO:0000313" key="2">
    <source>
        <dbReference type="Proteomes" id="UP000266669"/>
    </source>
</evidence>
<sequence length="346" mass="40520">MKEKVRNVPLLDCIDKVFEADIKEDFLTHYVKKHGGNVKWLIASDYQFDPQFHNVIITYSCFSYNKEFSSKLSDIRSTDQREIKKVRKIRRKYLVHLQKENVFSVSFILPKNKYIFWENQKDAKVIILDTLLSIESQIKDWEERKTGDPEYYESLKRKIKIIKNDLNGNKKIKEGIRAVVTSLLSAYICAKIALIFQCEVVGWFSDRDSVNDVYENISKDLSHINFNALVEPLETKFVVAGATSGSGNWYEELVLLPDLITGALSNFDSEKNESKTKKHHEIMRHLLVKKKYNAYVIRVSLKNASYTANRVVYNIHGISNLTLFFFEDKLNLIIEVYFRLRKFFNL</sequence>
<protein>
    <submittedName>
        <fullName evidence="1">Uncharacterized protein</fullName>
    </submittedName>
</protein>
<name>A0A8B3CJX0_9LEPT</name>